<feature type="compositionally biased region" description="Polar residues" evidence="1">
    <location>
        <begin position="9"/>
        <end position="25"/>
    </location>
</feature>
<name>A0AA39D2Y6_9EURO</name>
<dbReference type="Proteomes" id="UP001172681">
    <property type="component" value="Unassembled WGS sequence"/>
</dbReference>
<dbReference type="InterPro" id="IPR029016">
    <property type="entry name" value="GAF-like_dom_sf"/>
</dbReference>
<evidence type="ECO:0000313" key="2">
    <source>
        <dbReference type="EMBL" id="KAJ9643662.1"/>
    </source>
</evidence>
<dbReference type="SUPFAM" id="SSF55781">
    <property type="entry name" value="GAF domain-like"/>
    <property type="match status" value="1"/>
</dbReference>
<proteinExistence type="predicted"/>
<feature type="region of interest" description="Disordered" evidence="1">
    <location>
        <begin position="98"/>
        <end position="127"/>
    </location>
</feature>
<comment type="caution">
    <text evidence="2">The sequence shown here is derived from an EMBL/GenBank/DDBJ whole genome shotgun (WGS) entry which is preliminary data.</text>
</comment>
<evidence type="ECO:0000256" key="1">
    <source>
        <dbReference type="SAM" id="MobiDB-lite"/>
    </source>
</evidence>
<protein>
    <recommendedName>
        <fullName evidence="4">GAF domain-containing protein</fullName>
    </recommendedName>
</protein>
<organism evidence="2 3">
    <name type="scientific">Knufia peltigerae</name>
    <dbReference type="NCBI Taxonomy" id="1002370"/>
    <lineage>
        <taxon>Eukaryota</taxon>
        <taxon>Fungi</taxon>
        <taxon>Dikarya</taxon>
        <taxon>Ascomycota</taxon>
        <taxon>Pezizomycotina</taxon>
        <taxon>Eurotiomycetes</taxon>
        <taxon>Chaetothyriomycetidae</taxon>
        <taxon>Chaetothyriales</taxon>
        <taxon>Trichomeriaceae</taxon>
        <taxon>Knufia</taxon>
    </lineage>
</organism>
<evidence type="ECO:0008006" key="4">
    <source>
        <dbReference type="Google" id="ProtNLM"/>
    </source>
</evidence>
<sequence>MTSSEDRTPTTLPPGTSDNTTAPSKSTLLATSSDLAHLSSLTEHAKDDDSPTIWAEVNRVLAQHFGHSLFTILTYSSSSTPDSSTLVVRRIYSTREDLHPLGLRRGPDQQQSDASSGGGGSLGKSEIPPQREAWIQRVLIDGETWRGSTKEDLKAVFEDWELLWSVGLGSVLNIPVRLGTKTIGSLNVLDKEHAYDEADLSFGTLVAQMVAGRVDKAGRLPIS</sequence>
<feature type="region of interest" description="Disordered" evidence="1">
    <location>
        <begin position="1"/>
        <end position="25"/>
    </location>
</feature>
<dbReference type="EMBL" id="JAPDRN010000007">
    <property type="protein sequence ID" value="KAJ9643662.1"/>
    <property type="molecule type" value="Genomic_DNA"/>
</dbReference>
<reference evidence="2" key="1">
    <citation type="submission" date="2022-10" db="EMBL/GenBank/DDBJ databases">
        <title>Culturing micro-colonial fungi from biological soil crusts in the Mojave desert and describing Neophaeococcomyces mojavensis, and introducing the new genera and species Taxawa tesnikishii.</title>
        <authorList>
            <person name="Kurbessoian T."/>
            <person name="Stajich J.E."/>
        </authorList>
    </citation>
    <scope>NUCLEOTIDE SEQUENCE</scope>
    <source>
        <strain evidence="2">TK_35</strain>
    </source>
</reference>
<dbReference type="Gene3D" id="3.30.450.40">
    <property type="match status" value="1"/>
</dbReference>
<evidence type="ECO:0000313" key="3">
    <source>
        <dbReference type="Proteomes" id="UP001172681"/>
    </source>
</evidence>
<dbReference type="AlphaFoldDB" id="A0AA39D2Y6"/>
<accession>A0AA39D2Y6</accession>
<keyword evidence="3" id="KW-1185">Reference proteome</keyword>
<gene>
    <name evidence="2" type="ORF">H2204_001807</name>
</gene>